<keyword evidence="2" id="KW-0732">Signal</keyword>
<dbReference type="AlphaFoldDB" id="A0A1M5IUJ8"/>
<proteinExistence type="predicted"/>
<dbReference type="Proteomes" id="UP000190675">
    <property type="component" value="Chromosome I"/>
</dbReference>
<name>A0A1M5IUJ8_9BRAD</name>
<feature type="compositionally biased region" description="Polar residues" evidence="1">
    <location>
        <begin position="179"/>
        <end position="194"/>
    </location>
</feature>
<gene>
    <name evidence="3" type="ORF">SAMN05444169_1795</name>
</gene>
<protein>
    <submittedName>
        <fullName evidence="3">Outer membrane protein beta-barrel domain-containing protein</fullName>
    </submittedName>
</protein>
<evidence type="ECO:0000313" key="3">
    <source>
        <dbReference type="EMBL" id="SHG31699.1"/>
    </source>
</evidence>
<dbReference type="SUPFAM" id="SSF56925">
    <property type="entry name" value="OMPA-like"/>
    <property type="match status" value="1"/>
</dbReference>
<sequence length="202" mass="20738">MFAGKLVLVFVVAALCLGGRAAHAQTAPMTYWTPGWLGFGGNLNAGQGANPQPGFAGFEDGGAGGFSSRYNFSNGWFIGSERGGMSLNGMGLSGINQAGAFGSLQTEGVQFGYTFKNTAVSVYGGFDTLKYNPGIGAAFSPFDSTSSTAGYGMHAGVEFKPTSNPSLSLGVGYVQQSGRLDTDTRSPSLSNASQADLVGGWH</sequence>
<dbReference type="InterPro" id="IPR011250">
    <property type="entry name" value="OMP/PagP_B-barrel"/>
</dbReference>
<organism evidence="3 4">
    <name type="scientific">Bradyrhizobium erythrophlei</name>
    <dbReference type="NCBI Taxonomy" id="1437360"/>
    <lineage>
        <taxon>Bacteria</taxon>
        <taxon>Pseudomonadati</taxon>
        <taxon>Pseudomonadota</taxon>
        <taxon>Alphaproteobacteria</taxon>
        <taxon>Hyphomicrobiales</taxon>
        <taxon>Nitrobacteraceae</taxon>
        <taxon>Bradyrhizobium</taxon>
    </lineage>
</organism>
<accession>A0A1M5IUJ8</accession>
<dbReference type="EMBL" id="LT670818">
    <property type="protein sequence ID" value="SHG31699.1"/>
    <property type="molecule type" value="Genomic_DNA"/>
</dbReference>
<feature type="signal peptide" evidence="2">
    <location>
        <begin position="1"/>
        <end position="24"/>
    </location>
</feature>
<evidence type="ECO:0000256" key="1">
    <source>
        <dbReference type="SAM" id="MobiDB-lite"/>
    </source>
</evidence>
<reference evidence="3 4" key="1">
    <citation type="submission" date="2016-11" db="EMBL/GenBank/DDBJ databases">
        <authorList>
            <person name="Jaros S."/>
            <person name="Januszkiewicz K."/>
            <person name="Wedrychowicz H."/>
        </authorList>
    </citation>
    <scope>NUCLEOTIDE SEQUENCE [LARGE SCALE GENOMIC DNA]</scope>
    <source>
        <strain evidence="3 4">GAS242</strain>
    </source>
</reference>
<feature type="region of interest" description="Disordered" evidence="1">
    <location>
        <begin position="179"/>
        <end position="202"/>
    </location>
</feature>
<feature type="chain" id="PRO_5013382091" evidence="2">
    <location>
        <begin position="25"/>
        <end position="202"/>
    </location>
</feature>
<evidence type="ECO:0000256" key="2">
    <source>
        <dbReference type="SAM" id="SignalP"/>
    </source>
</evidence>
<evidence type="ECO:0000313" key="4">
    <source>
        <dbReference type="Proteomes" id="UP000190675"/>
    </source>
</evidence>